<accession>A0ABU6MJ71</accession>
<dbReference type="PANTHER" id="PTHR12526">
    <property type="entry name" value="GLYCOSYLTRANSFERASE"/>
    <property type="match status" value="1"/>
</dbReference>
<protein>
    <submittedName>
        <fullName evidence="3">Glycosyltransferase family 4 protein</fullName>
    </submittedName>
</protein>
<evidence type="ECO:0000259" key="2">
    <source>
        <dbReference type="Pfam" id="PF13477"/>
    </source>
</evidence>
<proteinExistence type="predicted"/>
<name>A0ABU6MJ71_9BACI</name>
<keyword evidence="4" id="KW-1185">Reference proteome</keyword>
<dbReference type="RefSeq" id="WP_066268371.1">
    <property type="nucleotide sequence ID" value="NZ_JARMAB010000025.1"/>
</dbReference>
<feature type="domain" description="Glycosyltransferase subfamily 4-like N-terminal" evidence="2">
    <location>
        <begin position="31"/>
        <end position="150"/>
    </location>
</feature>
<evidence type="ECO:0000313" key="3">
    <source>
        <dbReference type="EMBL" id="MED1204715.1"/>
    </source>
</evidence>
<dbReference type="PANTHER" id="PTHR12526:SF630">
    <property type="entry name" value="GLYCOSYLTRANSFERASE"/>
    <property type="match status" value="1"/>
</dbReference>
<dbReference type="Pfam" id="PF00534">
    <property type="entry name" value="Glycos_transf_1"/>
    <property type="match status" value="1"/>
</dbReference>
<reference evidence="3 4" key="1">
    <citation type="submission" date="2023-03" db="EMBL/GenBank/DDBJ databases">
        <title>Bacillus Genome Sequencing.</title>
        <authorList>
            <person name="Dunlap C."/>
        </authorList>
    </citation>
    <scope>NUCLEOTIDE SEQUENCE [LARGE SCALE GENOMIC DNA]</scope>
    <source>
        <strain evidence="3 4">B-23453</strain>
    </source>
</reference>
<gene>
    <name evidence="3" type="ORF">P4T90_16845</name>
</gene>
<dbReference type="Gene3D" id="3.40.50.2000">
    <property type="entry name" value="Glycogen Phosphorylase B"/>
    <property type="match status" value="2"/>
</dbReference>
<dbReference type="InterPro" id="IPR028098">
    <property type="entry name" value="Glyco_trans_4-like_N"/>
</dbReference>
<dbReference type="CDD" id="cd03808">
    <property type="entry name" value="GT4_CapM-like"/>
    <property type="match status" value="1"/>
</dbReference>
<dbReference type="Pfam" id="PF13477">
    <property type="entry name" value="Glyco_trans_4_2"/>
    <property type="match status" value="1"/>
</dbReference>
<dbReference type="InterPro" id="IPR001296">
    <property type="entry name" value="Glyco_trans_1"/>
</dbReference>
<sequence>MKKILVVSHMGRHLKIFSHSDLRIYKELGNEVHFASNFELEIDKPTDKDKLDFILHDIPFSRSPYSFKNLKAYKKLKKLMYQEKYDLIHCQSPVGGALTRLAAHATKTSPVIYTAHGFHFFKGAPLKNWLIYYPIEKWLARFTDALITINKEDYSSAKKFKAKNTFYIPGIGVDTSKFKSLEVEREQKRTQLGVKKDEIVILSIGELIKRKNHETALRALAKIEQQNIVFLICGRGELEEPLRNLSVSLGIDKKVRFLGFRNDIPEISLASDIFLFPSYQEGLPLSVMEAMSAGLPVVCSKIRGNTDLINDGEGGYLIEPDNIDGFAQAINDLIKNVQLRDKMKQHNKEYIMNFDIGIIKDKLSEIYINL</sequence>
<organism evidence="3 4">
    <name type="scientific">Heyndrickxia acidicola</name>
    <dbReference type="NCBI Taxonomy" id="209389"/>
    <lineage>
        <taxon>Bacteria</taxon>
        <taxon>Bacillati</taxon>
        <taxon>Bacillota</taxon>
        <taxon>Bacilli</taxon>
        <taxon>Bacillales</taxon>
        <taxon>Bacillaceae</taxon>
        <taxon>Heyndrickxia</taxon>
    </lineage>
</organism>
<dbReference type="Proteomes" id="UP001341444">
    <property type="component" value="Unassembled WGS sequence"/>
</dbReference>
<evidence type="ECO:0000313" key="4">
    <source>
        <dbReference type="Proteomes" id="UP001341444"/>
    </source>
</evidence>
<dbReference type="SUPFAM" id="SSF53756">
    <property type="entry name" value="UDP-Glycosyltransferase/glycogen phosphorylase"/>
    <property type="match status" value="1"/>
</dbReference>
<comment type="caution">
    <text evidence="3">The sequence shown here is derived from an EMBL/GenBank/DDBJ whole genome shotgun (WGS) entry which is preliminary data.</text>
</comment>
<dbReference type="EMBL" id="JARMAB010000025">
    <property type="protein sequence ID" value="MED1204715.1"/>
    <property type="molecule type" value="Genomic_DNA"/>
</dbReference>
<feature type="domain" description="Glycosyl transferase family 1" evidence="1">
    <location>
        <begin position="185"/>
        <end position="349"/>
    </location>
</feature>
<evidence type="ECO:0000259" key="1">
    <source>
        <dbReference type="Pfam" id="PF00534"/>
    </source>
</evidence>